<dbReference type="EMBL" id="JBHUKR010000004">
    <property type="protein sequence ID" value="MFD2415456.1"/>
    <property type="molecule type" value="Genomic_DNA"/>
</dbReference>
<evidence type="ECO:0000256" key="3">
    <source>
        <dbReference type="ARBA" id="ARBA00023163"/>
    </source>
</evidence>
<keyword evidence="2 4" id="KW-0238">DNA-binding</keyword>
<evidence type="ECO:0000313" key="6">
    <source>
        <dbReference type="EMBL" id="MFD2415456.1"/>
    </source>
</evidence>
<name>A0ABW5FKJ6_9PSEU</name>
<reference evidence="7" key="1">
    <citation type="journal article" date="2019" name="Int. J. Syst. Evol. Microbiol.">
        <title>The Global Catalogue of Microorganisms (GCM) 10K type strain sequencing project: providing services to taxonomists for standard genome sequencing and annotation.</title>
        <authorList>
            <consortium name="The Broad Institute Genomics Platform"/>
            <consortium name="The Broad Institute Genome Sequencing Center for Infectious Disease"/>
            <person name="Wu L."/>
            <person name="Ma J."/>
        </authorList>
    </citation>
    <scope>NUCLEOTIDE SEQUENCE [LARGE SCALE GENOMIC DNA]</scope>
    <source>
        <strain evidence="7">CGMCC 4.7645</strain>
    </source>
</reference>
<dbReference type="SUPFAM" id="SSF48498">
    <property type="entry name" value="Tetracyclin repressor-like, C-terminal domain"/>
    <property type="match status" value="1"/>
</dbReference>
<dbReference type="InterPro" id="IPR050109">
    <property type="entry name" value="HTH-type_TetR-like_transc_reg"/>
</dbReference>
<dbReference type="Pfam" id="PF21597">
    <property type="entry name" value="TetR_C_43"/>
    <property type="match status" value="1"/>
</dbReference>
<evidence type="ECO:0000313" key="7">
    <source>
        <dbReference type="Proteomes" id="UP001597417"/>
    </source>
</evidence>
<evidence type="ECO:0000256" key="2">
    <source>
        <dbReference type="ARBA" id="ARBA00023125"/>
    </source>
</evidence>
<dbReference type="Gene3D" id="1.10.357.10">
    <property type="entry name" value="Tetracycline Repressor, domain 2"/>
    <property type="match status" value="1"/>
</dbReference>
<dbReference type="SUPFAM" id="SSF46689">
    <property type="entry name" value="Homeodomain-like"/>
    <property type="match status" value="1"/>
</dbReference>
<dbReference type="PANTHER" id="PTHR30055">
    <property type="entry name" value="HTH-TYPE TRANSCRIPTIONAL REGULATOR RUTR"/>
    <property type="match status" value="1"/>
</dbReference>
<dbReference type="PRINTS" id="PR00455">
    <property type="entry name" value="HTHTETR"/>
</dbReference>
<evidence type="ECO:0000256" key="4">
    <source>
        <dbReference type="PROSITE-ProRule" id="PRU00335"/>
    </source>
</evidence>
<gene>
    <name evidence="6" type="ORF">ACFSXZ_03845</name>
</gene>
<dbReference type="InterPro" id="IPR009057">
    <property type="entry name" value="Homeodomain-like_sf"/>
</dbReference>
<proteinExistence type="predicted"/>
<comment type="caution">
    <text evidence="6">The sequence shown here is derived from an EMBL/GenBank/DDBJ whole genome shotgun (WGS) entry which is preliminary data.</text>
</comment>
<keyword evidence="3" id="KW-0804">Transcription</keyword>
<keyword evidence="7" id="KW-1185">Reference proteome</keyword>
<protein>
    <submittedName>
        <fullName evidence="6">TetR/AcrR family transcriptional regulator</fullName>
    </submittedName>
</protein>
<dbReference type="PROSITE" id="PS50977">
    <property type="entry name" value="HTH_TETR_2"/>
    <property type="match status" value="1"/>
</dbReference>
<accession>A0ABW5FKJ6</accession>
<keyword evidence="1" id="KW-0805">Transcription regulation</keyword>
<dbReference type="InterPro" id="IPR036271">
    <property type="entry name" value="Tet_transcr_reg_TetR-rel_C_sf"/>
</dbReference>
<feature type="DNA-binding region" description="H-T-H motif" evidence="4">
    <location>
        <begin position="37"/>
        <end position="56"/>
    </location>
</feature>
<evidence type="ECO:0000256" key="1">
    <source>
        <dbReference type="ARBA" id="ARBA00023015"/>
    </source>
</evidence>
<dbReference type="Pfam" id="PF00440">
    <property type="entry name" value="TetR_N"/>
    <property type="match status" value="1"/>
</dbReference>
<evidence type="ECO:0000259" key="5">
    <source>
        <dbReference type="PROSITE" id="PS50977"/>
    </source>
</evidence>
<dbReference type="InterPro" id="IPR049445">
    <property type="entry name" value="TetR_SbtR-like_C"/>
</dbReference>
<feature type="domain" description="HTH tetR-type" evidence="5">
    <location>
        <begin position="15"/>
        <end position="74"/>
    </location>
</feature>
<dbReference type="InterPro" id="IPR001647">
    <property type="entry name" value="HTH_TetR"/>
</dbReference>
<dbReference type="PANTHER" id="PTHR30055:SF234">
    <property type="entry name" value="HTH-TYPE TRANSCRIPTIONAL REGULATOR BETI"/>
    <property type="match status" value="1"/>
</dbReference>
<dbReference type="RefSeq" id="WP_378261262.1">
    <property type="nucleotide sequence ID" value="NZ_JBHUKR010000004.1"/>
</dbReference>
<sequence>MTRTPTSPPRRTDARRNRERLVEAAMRVFTAQGVDAPLDTIAREAGVGNATMYRNFPTREAILEVVLRDLHDELGRRAQDLLRVEPPGEAFTLWLTEFLDYTQSLLGLPEPLESAMRDESSALYASCAGMRVSATRLLTRAQDAGELRRDVRADDLFAHVLGIAWATQHAGDKRAQAGRLLAVLTDGIREASALGGD</sequence>
<dbReference type="Proteomes" id="UP001597417">
    <property type="component" value="Unassembled WGS sequence"/>
</dbReference>
<organism evidence="6 7">
    <name type="scientific">Amycolatopsis pigmentata</name>
    <dbReference type="NCBI Taxonomy" id="450801"/>
    <lineage>
        <taxon>Bacteria</taxon>
        <taxon>Bacillati</taxon>
        <taxon>Actinomycetota</taxon>
        <taxon>Actinomycetes</taxon>
        <taxon>Pseudonocardiales</taxon>
        <taxon>Pseudonocardiaceae</taxon>
        <taxon>Amycolatopsis</taxon>
    </lineage>
</organism>